<protein>
    <recommendedName>
        <fullName evidence="1">RapZ C-terminal domain-containing protein</fullName>
    </recommendedName>
</protein>
<dbReference type="AlphaFoldDB" id="A0A9P4KHU6"/>
<feature type="domain" description="RapZ C-terminal" evidence="1">
    <location>
        <begin position="56"/>
        <end position="136"/>
    </location>
</feature>
<evidence type="ECO:0000313" key="3">
    <source>
        <dbReference type="Proteomes" id="UP000800093"/>
    </source>
</evidence>
<sequence>MPVAYIFSYSTEEVQRSRLSRIAMHNEISDMLPDGAVHLGVIKCEQWMPPPGYLERRYSGVHPLIQEAVLQDPRASQAITRAVDTIMDVLSSWKGRHGVAQMTSCKLGTHRSAAVAELIANELKGYGVSVRVKHMHRRRRPQDPY</sequence>
<dbReference type="InterPro" id="IPR053931">
    <property type="entry name" value="RapZ_C"/>
</dbReference>
<proteinExistence type="predicted"/>
<dbReference type="EMBL" id="ML986586">
    <property type="protein sequence ID" value="KAF2268491.1"/>
    <property type="molecule type" value="Genomic_DNA"/>
</dbReference>
<evidence type="ECO:0000313" key="2">
    <source>
        <dbReference type="EMBL" id="KAF2268491.1"/>
    </source>
</evidence>
<gene>
    <name evidence="2" type="ORF">CC78DRAFT_540767</name>
</gene>
<comment type="caution">
    <text evidence="2">The sequence shown here is derived from an EMBL/GenBank/DDBJ whole genome shotgun (WGS) entry which is preliminary data.</text>
</comment>
<dbReference type="Proteomes" id="UP000800093">
    <property type="component" value="Unassembled WGS sequence"/>
</dbReference>
<reference evidence="3" key="1">
    <citation type="journal article" date="2020" name="Stud. Mycol.">
        <title>101 Dothideomycetes genomes: A test case for predicting lifestyles and emergence of pathogens.</title>
        <authorList>
            <person name="Haridas S."/>
            <person name="Albert R."/>
            <person name="Binder M."/>
            <person name="Bloem J."/>
            <person name="LaButti K."/>
            <person name="Salamov A."/>
            <person name="Andreopoulos B."/>
            <person name="Baker S."/>
            <person name="Barry K."/>
            <person name="Bills G."/>
            <person name="Bluhm B."/>
            <person name="Cannon C."/>
            <person name="Castanera R."/>
            <person name="Culley D."/>
            <person name="Daum C."/>
            <person name="Ezra D."/>
            <person name="Gonzalez J."/>
            <person name="Henrissat B."/>
            <person name="Kuo A."/>
            <person name="Liang C."/>
            <person name="Lipzen A."/>
            <person name="Lutzoni F."/>
            <person name="Magnuson J."/>
            <person name="Mondo S."/>
            <person name="Nolan M."/>
            <person name="Ohm R."/>
            <person name="Pangilinan J."/>
            <person name="Park H.-J."/>
            <person name="Ramirez L."/>
            <person name="Alfaro M."/>
            <person name="Sun H."/>
            <person name="Tritt A."/>
            <person name="Yoshinaga Y."/>
            <person name="Zwiers L.-H."/>
            <person name="Turgeon B."/>
            <person name="Goodwin S."/>
            <person name="Spatafora J."/>
            <person name="Crous P."/>
            <person name="Grigoriev I."/>
        </authorList>
    </citation>
    <scope>NUCLEOTIDE SEQUENCE [LARGE SCALE GENOMIC DNA]</scope>
    <source>
        <strain evidence="3">CBS 304.66</strain>
    </source>
</reference>
<name>A0A9P4KHU6_9PLEO</name>
<dbReference type="Pfam" id="PF22740">
    <property type="entry name" value="PapZ_C"/>
    <property type="match status" value="1"/>
</dbReference>
<evidence type="ECO:0000259" key="1">
    <source>
        <dbReference type="Pfam" id="PF22740"/>
    </source>
</evidence>
<accession>A0A9P4KHU6</accession>
<organism evidence="2 3">
    <name type="scientific">Lojkania enalia</name>
    <dbReference type="NCBI Taxonomy" id="147567"/>
    <lineage>
        <taxon>Eukaryota</taxon>
        <taxon>Fungi</taxon>
        <taxon>Dikarya</taxon>
        <taxon>Ascomycota</taxon>
        <taxon>Pezizomycotina</taxon>
        <taxon>Dothideomycetes</taxon>
        <taxon>Pleosporomycetidae</taxon>
        <taxon>Pleosporales</taxon>
        <taxon>Pleosporales incertae sedis</taxon>
        <taxon>Lojkania</taxon>
    </lineage>
</organism>
<dbReference type="OrthoDB" id="5418695at2759"/>
<keyword evidence="3" id="KW-1185">Reference proteome</keyword>